<protein>
    <recommendedName>
        <fullName evidence="2">phenylalanine--tRNA ligase</fullName>
        <ecNumber evidence="2">6.1.1.20</ecNumber>
    </recommendedName>
</protein>
<accession>X0WVJ3</accession>
<feature type="domain" description="Aminoacyl-transfer RNA synthetases class-II family profile" evidence="12">
    <location>
        <begin position="7"/>
        <end position="213"/>
    </location>
</feature>
<evidence type="ECO:0000256" key="2">
    <source>
        <dbReference type="ARBA" id="ARBA00012814"/>
    </source>
</evidence>
<evidence type="ECO:0000313" key="13">
    <source>
        <dbReference type="EMBL" id="GAG16786.1"/>
    </source>
</evidence>
<dbReference type="GO" id="GO:0006432">
    <property type="term" value="P:phenylalanyl-tRNA aminoacylation"/>
    <property type="evidence" value="ECO:0007669"/>
    <property type="project" value="InterPro"/>
</dbReference>
<dbReference type="GO" id="GO:0004826">
    <property type="term" value="F:phenylalanine-tRNA ligase activity"/>
    <property type="evidence" value="ECO:0007669"/>
    <property type="project" value="UniProtKB-EC"/>
</dbReference>
<evidence type="ECO:0000256" key="5">
    <source>
        <dbReference type="ARBA" id="ARBA00022723"/>
    </source>
</evidence>
<dbReference type="InterPro" id="IPR006195">
    <property type="entry name" value="aa-tRNA-synth_II"/>
</dbReference>
<evidence type="ECO:0000256" key="1">
    <source>
        <dbReference type="ARBA" id="ARBA00004496"/>
    </source>
</evidence>
<dbReference type="EMBL" id="BARS01036599">
    <property type="protein sequence ID" value="GAG16786.1"/>
    <property type="molecule type" value="Genomic_DNA"/>
</dbReference>
<dbReference type="GO" id="GO:0005737">
    <property type="term" value="C:cytoplasm"/>
    <property type="evidence" value="ECO:0007669"/>
    <property type="project" value="UniProtKB-SubCell"/>
</dbReference>
<keyword evidence="4" id="KW-0436">Ligase</keyword>
<keyword evidence="10" id="KW-0030">Aminoacyl-tRNA synthetase</keyword>
<dbReference type="PANTHER" id="PTHR11538">
    <property type="entry name" value="PHENYLALANYL-TRNA SYNTHETASE"/>
    <property type="match status" value="1"/>
</dbReference>
<name>X0WVJ3_9ZZZZ</name>
<dbReference type="CDD" id="cd00496">
    <property type="entry name" value="PheRS_alpha_core"/>
    <property type="match status" value="1"/>
</dbReference>
<dbReference type="InterPro" id="IPR045864">
    <property type="entry name" value="aa-tRNA-synth_II/BPL/LPL"/>
</dbReference>
<feature type="non-terminal residue" evidence="13">
    <location>
        <position position="1"/>
    </location>
</feature>
<dbReference type="GO" id="GO:0000049">
    <property type="term" value="F:tRNA binding"/>
    <property type="evidence" value="ECO:0007669"/>
    <property type="project" value="InterPro"/>
</dbReference>
<keyword evidence="7" id="KW-0067">ATP-binding</keyword>
<organism evidence="13">
    <name type="scientific">marine sediment metagenome</name>
    <dbReference type="NCBI Taxonomy" id="412755"/>
    <lineage>
        <taxon>unclassified sequences</taxon>
        <taxon>metagenomes</taxon>
        <taxon>ecological metagenomes</taxon>
    </lineage>
</organism>
<dbReference type="GO" id="GO:0046872">
    <property type="term" value="F:metal ion binding"/>
    <property type="evidence" value="ECO:0007669"/>
    <property type="project" value="UniProtKB-KW"/>
</dbReference>
<dbReference type="Pfam" id="PF01409">
    <property type="entry name" value="tRNA-synt_2d"/>
    <property type="match status" value="1"/>
</dbReference>
<dbReference type="InterPro" id="IPR002319">
    <property type="entry name" value="Phenylalanyl-tRNA_Synthase"/>
</dbReference>
<evidence type="ECO:0000256" key="11">
    <source>
        <dbReference type="ARBA" id="ARBA00049255"/>
    </source>
</evidence>
<evidence type="ECO:0000256" key="9">
    <source>
        <dbReference type="ARBA" id="ARBA00022917"/>
    </source>
</evidence>
<evidence type="ECO:0000256" key="7">
    <source>
        <dbReference type="ARBA" id="ARBA00022840"/>
    </source>
</evidence>
<proteinExistence type="predicted"/>
<keyword evidence="9" id="KW-0648">Protein biosynthesis</keyword>
<dbReference type="PANTHER" id="PTHR11538:SF41">
    <property type="entry name" value="PHENYLALANINE--TRNA LIGASE, MITOCHONDRIAL"/>
    <property type="match status" value="1"/>
</dbReference>
<dbReference type="AlphaFoldDB" id="X0WVJ3"/>
<comment type="catalytic activity">
    <reaction evidence="11">
        <text>tRNA(Phe) + L-phenylalanine + ATP = L-phenylalanyl-tRNA(Phe) + AMP + diphosphate + H(+)</text>
        <dbReference type="Rhea" id="RHEA:19413"/>
        <dbReference type="Rhea" id="RHEA-COMP:9668"/>
        <dbReference type="Rhea" id="RHEA-COMP:9699"/>
        <dbReference type="ChEBI" id="CHEBI:15378"/>
        <dbReference type="ChEBI" id="CHEBI:30616"/>
        <dbReference type="ChEBI" id="CHEBI:33019"/>
        <dbReference type="ChEBI" id="CHEBI:58095"/>
        <dbReference type="ChEBI" id="CHEBI:78442"/>
        <dbReference type="ChEBI" id="CHEBI:78531"/>
        <dbReference type="ChEBI" id="CHEBI:456215"/>
        <dbReference type="EC" id="6.1.1.20"/>
    </reaction>
</comment>
<keyword evidence="8" id="KW-0460">Magnesium</keyword>
<dbReference type="PROSITE" id="PS50862">
    <property type="entry name" value="AA_TRNA_LIGASE_II"/>
    <property type="match status" value="1"/>
</dbReference>
<keyword evidence="6" id="KW-0547">Nucleotide-binding</keyword>
<comment type="subcellular location">
    <subcellularLocation>
        <location evidence="1">Cytoplasm</location>
    </subcellularLocation>
</comment>
<keyword evidence="3" id="KW-0963">Cytoplasm</keyword>
<dbReference type="Gene3D" id="3.30.930.10">
    <property type="entry name" value="Bira Bifunctional Protein, Domain 2"/>
    <property type="match status" value="1"/>
</dbReference>
<reference evidence="13" key="1">
    <citation type="journal article" date="2014" name="Front. Microbiol.">
        <title>High frequency of phylogenetically diverse reductive dehalogenase-homologous genes in deep subseafloor sedimentary metagenomes.</title>
        <authorList>
            <person name="Kawai M."/>
            <person name="Futagami T."/>
            <person name="Toyoda A."/>
            <person name="Takaki Y."/>
            <person name="Nishi S."/>
            <person name="Hori S."/>
            <person name="Arai W."/>
            <person name="Tsubouchi T."/>
            <person name="Morono Y."/>
            <person name="Uchiyama I."/>
            <person name="Ito T."/>
            <person name="Fujiyama A."/>
            <person name="Inagaki F."/>
            <person name="Takami H."/>
        </authorList>
    </citation>
    <scope>NUCLEOTIDE SEQUENCE</scope>
    <source>
        <strain evidence="13">Expedition CK06-06</strain>
    </source>
</reference>
<dbReference type="NCBIfam" id="TIGR00468">
    <property type="entry name" value="pheS"/>
    <property type="match status" value="1"/>
</dbReference>
<dbReference type="GO" id="GO:0005524">
    <property type="term" value="F:ATP binding"/>
    <property type="evidence" value="ECO:0007669"/>
    <property type="project" value="UniProtKB-KW"/>
</dbReference>
<evidence type="ECO:0000256" key="8">
    <source>
        <dbReference type="ARBA" id="ARBA00022842"/>
    </source>
</evidence>
<evidence type="ECO:0000259" key="12">
    <source>
        <dbReference type="PROSITE" id="PS50862"/>
    </source>
</evidence>
<evidence type="ECO:0000256" key="6">
    <source>
        <dbReference type="ARBA" id="ARBA00022741"/>
    </source>
</evidence>
<evidence type="ECO:0000256" key="4">
    <source>
        <dbReference type="ARBA" id="ARBA00022598"/>
    </source>
</evidence>
<gene>
    <name evidence="13" type="ORF">S01H1_56230</name>
</gene>
<evidence type="ECO:0000256" key="3">
    <source>
        <dbReference type="ARBA" id="ARBA00022490"/>
    </source>
</evidence>
<dbReference type="InterPro" id="IPR004529">
    <property type="entry name" value="Phe-tRNA-synth_IIc_asu"/>
</dbReference>
<sequence>TLYEICDIFVSMGFQVVEGPEAEWDYYNFEALNIPKEHPARDTMSTSWIDFETDNGERPMLLRTHTTSVTARIIETMQPPIRVIEPGKVYRYEASDATHTPMFYQIDGLAVDKGITMADLKGTLYEFARRFFGEDRKVRFRCDYFPFVEPGVEMAIECSVCRGAGCRLCGNSGWIEILGAGITHPQVLERGGLDPEVYTSFAFGMGIDRLPMLRYGIDDTRLFYSSDLRFLRQF</sequence>
<comment type="caution">
    <text evidence="13">The sequence shown here is derived from an EMBL/GenBank/DDBJ whole genome shotgun (WGS) entry which is preliminary data.</text>
</comment>
<keyword evidence="5" id="KW-0479">Metal-binding</keyword>
<evidence type="ECO:0000256" key="10">
    <source>
        <dbReference type="ARBA" id="ARBA00023146"/>
    </source>
</evidence>
<dbReference type="SUPFAM" id="SSF55681">
    <property type="entry name" value="Class II aaRS and biotin synthetases"/>
    <property type="match status" value="1"/>
</dbReference>
<dbReference type="EC" id="6.1.1.20" evidence="2"/>